<dbReference type="PANTHER" id="PTHR42705">
    <property type="entry name" value="BIFUNCTIONAL NON-HOMOLOGOUS END JOINING PROTEIN LIGD"/>
    <property type="match status" value="1"/>
</dbReference>
<dbReference type="Proteomes" id="UP000199400">
    <property type="component" value="Unassembled WGS sequence"/>
</dbReference>
<dbReference type="EMBL" id="FOMX01000003">
    <property type="protein sequence ID" value="SFD66904.1"/>
    <property type="molecule type" value="Genomic_DNA"/>
</dbReference>
<evidence type="ECO:0000313" key="3">
    <source>
        <dbReference type="Proteomes" id="UP000199400"/>
    </source>
</evidence>
<dbReference type="Pfam" id="PF21686">
    <property type="entry name" value="LigD_Prim-Pol"/>
    <property type="match status" value="1"/>
</dbReference>
<sequence length="312" mass="34552">MRASRGSGRVAKGITTLEVDGESIEVTHPNKLLYPDEQIGKGELVAYYRDVAPFMVPHLAGRPLTLHCFPSGIAARGYFQKAAQEHFPAYVHRLAVAGHGGETVYAVADNAPALVFLASQNCLVFHTCHVHRDSLDRPDLVIIDLDPSDDDFAKVRHGARLLRDLFPALGLVPFVKTTGSRGLHVVAPIHRELDCDGVSEFARKVAQYLVACDPARFTMDINKKKRGDRVFVDYLRNGQAQTTVAPYSARALPCAPVAVPIGWDELDDPETDARRWHVRNVRERLWDTGDLWRDIHSHARSLADAAEALANL</sequence>
<gene>
    <name evidence="2" type="ORF">SAMN02745121_01040</name>
</gene>
<dbReference type="AlphaFoldDB" id="A0A1I1U882"/>
<feature type="domain" description="DNA ligase D polymerase" evidence="1">
    <location>
        <begin position="41"/>
        <end position="292"/>
    </location>
</feature>
<dbReference type="STRING" id="54.SAMN02745121_01040"/>
<keyword evidence="3" id="KW-1185">Reference proteome</keyword>
<proteinExistence type="predicted"/>
<dbReference type="NCBIfam" id="TIGR02778">
    <property type="entry name" value="ligD_pol"/>
    <property type="match status" value="1"/>
</dbReference>
<reference evidence="3" key="1">
    <citation type="submission" date="2016-10" db="EMBL/GenBank/DDBJ databases">
        <authorList>
            <person name="Varghese N."/>
            <person name="Submissions S."/>
        </authorList>
    </citation>
    <scope>NUCLEOTIDE SEQUENCE [LARGE SCALE GENOMIC DNA]</scope>
    <source>
        <strain evidence="3">ATCC 25963</strain>
    </source>
</reference>
<organism evidence="2 3">
    <name type="scientific">Nannocystis exedens</name>
    <dbReference type="NCBI Taxonomy" id="54"/>
    <lineage>
        <taxon>Bacteria</taxon>
        <taxon>Pseudomonadati</taxon>
        <taxon>Myxococcota</taxon>
        <taxon>Polyangia</taxon>
        <taxon>Nannocystales</taxon>
        <taxon>Nannocystaceae</taxon>
        <taxon>Nannocystis</taxon>
    </lineage>
</organism>
<evidence type="ECO:0000313" key="2">
    <source>
        <dbReference type="EMBL" id="SFD66904.1"/>
    </source>
</evidence>
<evidence type="ECO:0000259" key="1">
    <source>
        <dbReference type="Pfam" id="PF21686"/>
    </source>
</evidence>
<protein>
    <submittedName>
        <fullName evidence="2">Bifunctional non-homologous end joining protein LigD</fullName>
    </submittedName>
</protein>
<dbReference type="Gene3D" id="3.90.920.10">
    <property type="entry name" value="DNA primase, PRIM domain"/>
    <property type="match status" value="1"/>
</dbReference>
<name>A0A1I1U882_9BACT</name>
<accession>A0A1I1U882</accession>
<dbReference type="PANTHER" id="PTHR42705:SF2">
    <property type="entry name" value="BIFUNCTIONAL NON-HOMOLOGOUS END JOINING PROTEIN LIGD"/>
    <property type="match status" value="1"/>
</dbReference>
<dbReference type="InterPro" id="IPR014145">
    <property type="entry name" value="LigD_pol_dom"/>
</dbReference>
<dbReference type="InterPro" id="IPR052171">
    <property type="entry name" value="NHEJ_LigD"/>
</dbReference>
<dbReference type="CDD" id="cd04861">
    <property type="entry name" value="LigD_Pol_like"/>
    <property type="match status" value="1"/>
</dbReference>